<gene>
    <name evidence="4" type="ORF">DP130_00635</name>
    <name evidence="3" type="ORF">K234311028_07510</name>
</gene>
<evidence type="ECO:0000313" key="3">
    <source>
        <dbReference type="EMBL" id="BDR80505.1"/>
    </source>
</evidence>
<dbReference type="PANTHER" id="PTHR33744:SF16">
    <property type="entry name" value="CARBOHYDRATE DIACID REGULATOR"/>
    <property type="match status" value="1"/>
</dbReference>
<dbReference type="Proteomes" id="UP001321763">
    <property type="component" value="Chromosome"/>
</dbReference>
<dbReference type="PANTHER" id="PTHR33744">
    <property type="entry name" value="CARBOHYDRATE DIACID REGULATOR"/>
    <property type="match status" value="1"/>
</dbReference>
<dbReference type="InterPro" id="IPR051448">
    <property type="entry name" value="CdaR-like_regulators"/>
</dbReference>
<dbReference type="AlphaFoldDB" id="A0A4Q0VFF2"/>
<dbReference type="EMBL" id="QMAP01000001">
    <property type="protein sequence ID" value="RXI50510.1"/>
    <property type="molecule type" value="Genomic_DNA"/>
</dbReference>
<dbReference type="EMBL" id="AP026818">
    <property type="protein sequence ID" value="BDR80505.1"/>
    <property type="molecule type" value="Genomic_DNA"/>
</dbReference>
<evidence type="ECO:0000313" key="6">
    <source>
        <dbReference type="Proteomes" id="UP001321763"/>
    </source>
</evidence>
<organism evidence="4 5">
    <name type="scientific">Clostridium tetani</name>
    <dbReference type="NCBI Taxonomy" id="1513"/>
    <lineage>
        <taxon>Bacteria</taxon>
        <taxon>Bacillati</taxon>
        <taxon>Bacillota</taxon>
        <taxon>Clostridia</taxon>
        <taxon>Eubacteriales</taxon>
        <taxon>Clostridiaceae</taxon>
        <taxon>Clostridium</taxon>
    </lineage>
</organism>
<dbReference type="Pfam" id="PF07905">
    <property type="entry name" value="PucR"/>
    <property type="match status" value="1"/>
</dbReference>
<dbReference type="Proteomes" id="UP000290921">
    <property type="component" value="Unassembled WGS sequence"/>
</dbReference>
<feature type="domain" description="PucR C-terminal helix-turn-helix" evidence="2">
    <location>
        <begin position="328"/>
        <end position="386"/>
    </location>
</feature>
<accession>A0A4Q0VFF2</accession>
<dbReference type="RefSeq" id="WP_115604568.1">
    <property type="nucleotide sequence ID" value="NZ_AP026804.1"/>
</dbReference>
<proteinExistence type="predicted"/>
<reference evidence="3 6" key="2">
    <citation type="submission" date="2022-09" db="EMBL/GenBank/DDBJ databases">
        <title>complete genome sequences of Clostridium tetani str. KHSU-234311-028 isolated from soil.</title>
        <authorList>
            <person name="Sekizuka T."/>
            <person name="Shitada C."/>
            <person name="Takahashi M."/>
            <person name="Kuroda M."/>
        </authorList>
    </citation>
    <scope>NUCLEOTIDE SEQUENCE [LARGE SCALE GENOMIC DNA]</scope>
    <source>
        <strain evidence="3 6">KHSU-234311-028</strain>
    </source>
</reference>
<dbReference type="InterPro" id="IPR042070">
    <property type="entry name" value="PucR_C-HTH_sf"/>
</dbReference>
<reference evidence="4 5" key="1">
    <citation type="submission" date="2018-06" db="EMBL/GenBank/DDBJ databases">
        <title>Genome conservation of Clostridium tetani.</title>
        <authorList>
            <person name="Bruggemann H."/>
            <person name="Popoff M.R."/>
        </authorList>
    </citation>
    <scope>NUCLEOTIDE SEQUENCE [LARGE SCALE GENOMIC DNA]</scope>
    <source>
        <strain evidence="4 5">2017.061</strain>
    </source>
</reference>
<evidence type="ECO:0000313" key="5">
    <source>
        <dbReference type="Proteomes" id="UP000290921"/>
    </source>
</evidence>
<name>A0A4Q0VFF2_CLOTA</name>
<protein>
    <submittedName>
        <fullName evidence="3">Transcriptional regulator</fullName>
    </submittedName>
</protein>
<dbReference type="Gene3D" id="1.10.10.2840">
    <property type="entry name" value="PucR C-terminal helix-turn-helix domain"/>
    <property type="match status" value="1"/>
</dbReference>
<evidence type="ECO:0000259" key="2">
    <source>
        <dbReference type="Pfam" id="PF13556"/>
    </source>
</evidence>
<feature type="domain" description="Purine catabolism PurC-like" evidence="1">
    <location>
        <begin position="6"/>
        <end position="125"/>
    </location>
</feature>
<sequence length="396" mass="45724">MATVREILAIPKLSNFKVVAGAKGLDKNVRHVTVMEVPNIVKWMRGDDFLITSLYSVKDDVKKQCEIIKDLSSSSCSCVAIKVGEYIKKIPKEIKYIANKCEMPLIEIPYELSYIDIIMNVMHLIFEEGDADSIIQKYIKDIIFDIYEDEKLMVQRGNLLGIDVNRDYFVAFTLKFDENEEINNNHMNCLKRVAKEISKYVTNNKNFELSPYIDADRSVSIIFQSSLKSNIEKMLPYIEKEALLQVEHYLKGKNLFIGVGSIETNIEGIKNSYFNSIKAIKSGNIFKEKNKVFYYKDMEIYCILKEVIGECTEPLMNLVLKNVKDKDLLDTLIKYYECNANLDETAMELFIHKNTVKYRLQKIKEITGLDVKVHEDSFKLYLAVLANKILLNSTKK</sequence>
<dbReference type="InterPro" id="IPR012914">
    <property type="entry name" value="PucR_dom"/>
</dbReference>
<dbReference type="InterPro" id="IPR025736">
    <property type="entry name" value="PucR_C-HTH_dom"/>
</dbReference>
<dbReference type="Pfam" id="PF13556">
    <property type="entry name" value="HTH_30"/>
    <property type="match status" value="1"/>
</dbReference>
<evidence type="ECO:0000259" key="1">
    <source>
        <dbReference type="Pfam" id="PF07905"/>
    </source>
</evidence>
<evidence type="ECO:0000313" key="4">
    <source>
        <dbReference type="EMBL" id="RXI50510.1"/>
    </source>
</evidence>